<dbReference type="GO" id="GO:0005524">
    <property type="term" value="F:ATP binding"/>
    <property type="evidence" value="ECO:0007669"/>
    <property type="project" value="UniProtKB-KW"/>
</dbReference>
<dbReference type="CDD" id="cd00085">
    <property type="entry name" value="HNHc"/>
    <property type="match status" value="1"/>
</dbReference>
<dbReference type="SUPFAM" id="SSF55271">
    <property type="entry name" value="DNA repair protein MutS, domain I"/>
    <property type="match status" value="1"/>
</dbReference>
<evidence type="ECO:0008006" key="11">
    <source>
        <dbReference type="Google" id="ProtNLM"/>
    </source>
</evidence>
<dbReference type="GO" id="GO:0005739">
    <property type="term" value="C:mitochondrion"/>
    <property type="evidence" value="ECO:0007669"/>
    <property type="project" value="TreeGrafter"/>
</dbReference>
<feature type="domain" description="HNH nuclease" evidence="7">
    <location>
        <begin position="857"/>
        <end position="916"/>
    </location>
</feature>
<dbReference type="InterPro" id="IPR036678">
    <property type="entry name" value="MutS_con_dom_sf"/>
</dbReference>
<evidence type="ECO:0000259" key="9">
    <source>
        <dbReference type="SMART" id="SM00534"/>
    </source>
</evidence>
<reference evidence="10" key="1">
    <citation type="journal article" date="2020" name="Nature">
        <title>Giant virus diversity and host interactions through global metagenomics.</title>
        <authorList>
            <person name="Schulz F."/>
            <person name="Roux S."/>
            <person name="Paez-Espino D."/>
            <person name="Jungbluth S."/>
            <person name="Walsh D.A."/>
            <person name="Denef V.J."/>
            <person name="McMahon K.D."/>
            <person name="Konstantinidis K.T."/>
            <person name="Eloe-Fadrosh E.A."/>
            <person name="Kyrpides N.C."/>
            <person name="Woyke T."/>
        </authorList>
    </citation>
    <scope>NUCLEOTIDE SEQUENCE</scope>
    <source>
        <strain evidence="10">GVMAG-S-1101164-72</strain>
    </source>
</reference>
<feature type="domain" description="DNA mismatch repair proteins mutS family" evidence="9">
    <location>
        <begin position="654"/>
        <end position="843"/>
    </location>
</feature>
<evidence type="ECO:0000256" key="1">
    <source>
        <dbReference type="ARBA" id="ARBA00006271"/>
    </source>
</evidence>
<dbReference type="InterPro" id="IPR007696">
    <property type="entry name" value="DNA_mismatch_repair_MutS_core"/>
</dbReference>
<dbReference type="InterPro" id="IPR000432">
    <property type="entry name" value="DNA_mismatch_repair_MutS_C"/>
</dbReference>
<dbReference type="GO" id="GO:0043504">
    <property type="term" value="P:mitochondrial DNA repair"/>
    <property type="evidence" value="ECO:0007669"/>
    <property type="project" value="TreeGrafter"/>
</dbReference>
<dbReference type="GO" id="GO:0006298">
    <property type="term" value="P:mismatch repair"/>
    <property type="evidence" value="ECO:0007669"/>
    <property type="project" value="InterPro"/>
</dbReference>
<dbReference type="InterPro" id="IPR016151">
    <property type="entry name" value="DNA_mismatch_repair_MutS_N"/>
</dbReference>
<proteinExistence type="inferred from homology"/>
<evidence type="ECO:0000259" key="7">
    <source>
        <dbReference type="SMART" id="SM00507"/>
    </source>
</evidence>
<name>A0A6C0AQZ9_9ZZZZ</name>
<dbReference type="EMBL" id="MN740759">
    <property type="protein sequence ID" value="QHS81705.1"/>
    <property type="molecule type" value="Genomic_DNA"/>
</dbReference>
<dbReference type="GO" id="GO:0030983">
    <property type="term" value="F:mismatched DNA binding"/>
    <property type="evidence" value="ECO:0007669"/>
    <property type="project" value="InterPro"/>
</dbReference>
<dbReference type="SUPFAM" id="SSF53150">
    <property type="entry name" value="DNA repair protein MutS, domain II"/>
    <property type="match status" value="1"/>
</dbReference>
<dbReference type="GO" id="GO:0140664">
    <property type="term" value="F:ATP-dependent DNA damage sensor activity"/>
    <property type="evidence" value="ECO:0007669"/>
    <property type="project" value="InterPro"/>
</dbReference>
<organism evidence="10">
    <name type="scientific">viral metagenome</name>
    <dbReference type="NCBI Taxonomy" id="1070528"/>
    <lineage>
        <taxon>unclassified sequences</taxon>
        <taxon>metagenomes</taxon>
        <taxon>organismal metagenomes</taxon>
    </lineage>
</organism>
<dbReference type="Gene3D" id="3.40.1170.10">
    <property type="entry name" value="DNA repair protein MutS, domain I"/>
    <property type="match status" value="1"/>
</dbReference>
<dbReference type="Gene3D" id="1.10.30.50">
    <property type="match status" value="1"/>
</dbReference>
<evidence type="ECO:0000313" key="10">
    <source>
        <dbReference type="EMBL" id="QHS81705.1"/>
    </source>
</evidence>
<dbReference type="InterPro" id="IPR007695">
    <property type="entry name" value="DNA_mismatch_repair_MutS-lik_N"/>
</dbReference>
<keyword evidence="6" id="KW-0234">DNA repair</keyword>
<dbReference type="Pfam" id="PF01624">
    <property type="entry name" value="MutS_I"/>
    <property type="match status" value="1"/>
</dbReference>
<dbReference type="Pfam" id="PF01844">
    <property type="entry name" value="HNH"/>
    <property type="match status" value="1"/>
</dbReference>
<dbReference type="GO" id="GO:0008270">
    <property type="term" value="F:zinc ion binding"/>
    <property type="evidence" value="ECO:0007669"/>
    <property type="project" value="InterPro"/>
</dbReference>
<dbReference type="SMART" id="SM00533">
    <property type="entry name" value="MUTSd"/>
    <property type="match status" value="1"/>
</dbReference>
<dbReference type="GO" id="GO:0004519">
    <property type="term" value="F:endonuclease activity"/>
    <property type="evidence" value="ECO:0007669"/>
    <property type="project" value="InterPro"/>
</dbReference>
<evidence type="ECO:0000256" key="4">
    <source>
        <dbReference type="ARBA" id="ARBA00022840"/>
    </source>
</evidence>
<keyword evidence="3" id="KW-0227">DNA damage</keyword>
<dbReference type="AlphaFoldDB" id="A0A6C0AQZ9"/>
<feature type="domain" description="DNA mismatch repair protein MutS core" evidence="8">
    <location>
        <begin position="323"/>
        <end position="637"/>
    </location>
</feature>
<accession>A0A6C0AQZ9</accession>
<dbReference type="InterPro" id="IPR002711">
    <property type="entry name" value="HNH"/>
</dbReference>
<sequence>MYEEYGTFYKQYYEKYGPKTAIFLMVGSFYELYDVLDKDTGETLYNIKDVTDFLGIQLTPKKDLPASYNPVDSKPVDGKPVDSKLSTKQGLFAGFPDYALHKHAARLTTAGWTVVVIDQVKDKAGKVIKRVPSRILSPSTHVEAMSANETPYLTALFFQLPAFGVATLDLTTGQTVTYSGTVQGHTDVWTADDLCQQLTLFQPKELHVFYMDSVQESHVRRLLTNQTIPIFMKPLKTLGSFTNHAANAEYLRRIYSIKSMLPPYEYLGIGTALAVPNTSLTALLLLLQIVEEHIPSALHSFQRNSPWIPHQNLLCGNHALQQLQMDAVVNLFSPCLTSMGKRSLGHRLLRPLTQASLIDRRLTEVGTLMGADPDILKLIKTQLRFIGDLPRIHRKVLLATVTAQEFVILGQSYLAVEMLLTKVPILEPPHHLLEQLNLYTTVFNEHIDLEKAIQASQDLTPYTDSRAITIECQIKTVLESLEQHRLQISQIAGLSVDVLKLEEREKEPFGIRVSASTLAVLKTLMNKLPKGTTFQTLKSGGWMDTPALSTHNQQLIKLREQLVQAARDIILSTCSSISEAGKSVWTDVEEWIAHLDCTFAIARTAKERGFVRPVVDMEKGDAYLNIESIRHPLVENTGSRVPYVKHDIALGHDSRSWLVYGMNASGKSTLMKATGIAVLLAQAGSYVPAKAMTVRPFQSIYTRILNQDNLFAGLSSFAVEMSELRDILRAANENTLVLGDELCSGTESVSAMALVAAGIEWLSKKRSKFIFATHLHDLPTILKPESLGLKIWHLHVEYDPVTKTLVYDRTLMPGSGSTLYGLEVARAMDLPTEFLESATALRHKLVGSVPQLDAKGSIWNTAVTRRTCEVCGSINTKDLEVHHIRPRSEATNGILSDGTSMNHPSNLIVLCEACHDKEHGSESVVTELVQTSEGPKRKTISAGSKQSKWSEEELATIHDILRQFKTASTKALSNRLSQNHNISISAATLATIKKSYC</sequence>
<dbReference type="Gene3D" id="3.40.50.300">
    <property type="entry name" value="P-loop containing nucleotide triphosphate hydrolases"/>
    <property type="match status" value="1"/>
</dbReference>
<dbReference type="SMART" id="SM00507">
    <property type="entry name" value="HNHc"/>
    <property type="match status" value="1"/>
</dbReference>
<comment type="similarity">
    <text evidence="1">Belongs to the DNA mismatch repair MutS family.</text>
</comment>
<dbReference type="InterPro" id="IPR003615">
    <property type="entry name" value="HNH_nuc"/>
</dbReference>
<dbReference type="InterPro" id="IPR027417">
    <property type="entry name" value="P-loop_NTPase"/>
</dbReference>
<protein>
    <recommendedName>
        <fullName evidence="11">DNA mismatch repair proteins mutS family domain-containing protein</fullName>
    </recommendedName>
</protein>
<evidence type="ECO:0000259" key="8">
    <source>
        <dbReference type="SMART" id="SM00533"/>
    </source>
</evidence>
<dbReference type="PANTHER" id="PTHR11361">
    <property type="entry name" value="DNA MISMATCH REPAIR PROTEIN MUTS FAMILY MEMBER"/>
    <property type="match status" value="1"/>
</dbReference>
<dbReference type="SMART" id="SM00534">
    <property type="entry name" value="MUTSac"/>
    <property type="match status" value="1"/>
</dbReference>
<keyword evidence="4" id="KW-0067">ATP-binding</keyword>
<dbReference type="GO" id="GO:0005634">
    <property type="term" value="C:nucleus"/>
    <property type="evidence" value="ECO:0007669"/>
    <property type="project" value="TreeGrafter"/>
</dbReference>
<evidence type="ECO:0000256" key="5">
    <source>
        <dbReference type="ARBA" id="ARBA00023125"/>
    </source>
</evidence>
<dbReference type="Pfam" id="PF05192">
    <property type="entry name" value="MutS_III"/>
    <property type="match status" value="1"/>
</dbReference>
<dbReference type="Pfam" id="PF00488">
    <property type="entry name" value="MutS_V"/>
    <property type="match status" value="1"/>
</dbReference>
<dbReference type="Gene3D" id="1.10.1420.10">
    <property type="match status" value="2"/>
</dbReference>
<evidence type="ECO:0000256" key="6">
    <source>
        <dbReference type="ARBA" id="ARBA00023204"/>
    </source>
</evidence>
<dbReference type="PANTHER" id="PTHR11361:SF34">
    <property type="entry name" value="DNA MISMATCH REPAIR PROTEIN MSH1, MITOCHONDRIAL"/>
    <property type="match status" value="1"/>
</dbReference>
<evidence type="ECO:0000256" key="2">
    <source>
        <dbReference type="ARBA" id="ARBA00022741"/>
    </source>
</evidence>
<dbReference type="InterPro" id="IPR036187">
    <property type="entry name" value="DNA_mismatch_repair_MutS_sf"/>
</dbReference>
<dbReference type="SUPFAM" id="SSF52540">
    <property type="entry name" value="P-loop containing nucleoside triphosphate hydrolases"/>
    <property type="match status" value="1"/>
</dbReference>
<dbReference type="SUPFAM" id="SSF48334">
    <property type="entry name" value="DNA repair protein MutS, domain III"/>
    <property type="match status" value="1"/>
</dbReference>
<dbReference type="InterPro" id="IPR045076">
    <property type="entry name" value="MutS"/>
</dbReference>
<evidence type="ECO:0000256" key="3">
    <source>
        <dbReference type="ARBA" id="ARBA00022763"/>
    </source>
</evidence>
<keyword evidence="2" id="KW-0547">Nucleotide-binding</keyword>
<keyword evidence="5" id="KW-0238">DNA-binding</keyword>